<reference evidence="6 7" key="1">
    <citation type="submission" date="2018-08" db="EMBL/GenBank/DDBJ databases">
        <title>Vibrio harveyi strains pathogenic to white snook Centropomus viridis Lockington (1877) and potential probiotic bacteria.</title>
        <authorList>
            <person name="Soto-Rodriguez S."/>
            <person name="Gomez-Gil B."/>
            <person name="Lozano-Olvera R."/>
        </authorList>
    </citation>
    <scope>NUCLEOTIDE SEQUENCE [LARGE SCALE GENOMIC DNA]</scope>
    <source>
        <strain evidence="6 7">CAIM 1508</strain>
    </source>
</reference>
<keyword evidence="6" id="KW-0969">Cilium</keyword>
<gene>
    <name evidence="6" type="ORF">DS957_011545</name>
</gene>
<dbReference type="InterPro" id="IPR009875">
    <property type="entry name" value="PilZ_domain"/>
</dbReference>
<dbReference type="InterPro" id="IPR009926">
    <property type="entry name" value="T3SS_YcgR_PilZN"/>
</dbReference>
<name>A0A8B3DGA2_VIBHA</name>
<dbReference type="InterPro" id="IPR012349">
    <property type="entry name" value="Split_barrel_FMN-bd"/>
</dbReference>
<feature type="domain" description="Type III secretion system flagellar brake protein YcgR PilZN" evidence="5">
    <location>
        <begin position="15"/>
        <end position="105"/>
    </location>
</feature>
<sequence length="220" mass="24770">MPSTHTKDELHKFLKTGMRISVNFEFGQEEKYIYAATYLGLKENAYIILDIPARLLEEQALRKLTNVDVVIRGVSDTDLGHVIAFKTSVLMNLVRPSPLLFVRIPATFATKPVREHERYKLQLDCAIDHTGNKYDGSLVDFSLSGCGISTLVEPEFEIGERITIESPLSGYIDEENHCSVANIKKLPKGWIIGVKFEVPLDMSEELKNELLEHSFSASTI</sequence>
<keyword evidence="6" id="KW-0282">Flagellum</keyword>
<feature type="domain" description="PilZ" evidence="4">
    <location>
        <begin position="113"/>
        <end position="212"/>
    </location>
</feature>
<evidence type="ECO:0000256" key="2">
    <source>
        <dbReference type="ARBA" id="ARBA00022741"/>
    </source>
</evidence>
<dbReference type="Proteomes" id="UP000253437">
    <property type="component" value="Unassembled WGS sequence"/>
</dbReference>
<proteinExistence type="predicted"/>
<keyword evidence="1" id="KW-0973">c-di-GMP</keyword>
<dbReference type="SUPFAM" id="SSF141371">
    <property type="entry name" value="PilZ domain-like"/>
    <property type="match status" value="2"/>
</dbReference>
<keyword evidence="3" id="KW-0975">Bacterial flagellum</keyword>
<evidence type="ECO:0000313" key="7">
    <source>
        <dbReference type="Proteomes" id="UP000253437"/>
    </source>
</evidence>
<evidence type="ECO:0000256" key="3">
    <source>
        <dbReference type="ARBA" id="ARBA00023143"/>
    </source>
</evidence>
<accession>A0A8B3DGA2</accession>
<keyword evidence="6" id="KW-0966">Cell projection</keyword>
<dbReference type="EMBL" id="QOUW02000033">
    <property type="protein sequence ID" value="RIW13060.1"/>
    <property type="molecule type" value="Genomic_DNA"/>
</dbReference>
<keyword evidence="2" id="KW-0547">Nucleotide-binding</keyword>
<comment type="caution">
    <text evidence="6">The sequence shown here is derived from an EMBL/GenBank/DDBJ whole genome shotgun (WGS) entry which is preliminary data.</text>
</comment>
<evidence type="ECO:0000256" key="1">
    <source>
        <dbReference type="ARBA" id="ARBA00022636"/>
    </source>
</evidence>
<dbReference type="AlphaFoldDB" id="A0A8B3DGA2"/>
<dbReference type="RefSeq" id="WP_047515332.1">
    <property type="nucleotide sequence ID" value="NZ_CANMKW010000001.1"/>
</dbReference>
<dbReference type="GO" id="GO:0035438">
    <property type="term" value="F:cyclic-di-GMP binding"/>
    <property type="evidence" value="ECO:0007669"/>
    <property type="project" value="InterPro"/>
</dbReference>
<dbReference type="Pfam" id="PF12945">
    <property type="entry name" value="PilZNR"/>
    <property type="match status" value="1"/>
</dbReference>
<dbReference type="Gene3D" id="2.30.110.10">
    <property type="entry name" value="Electron Transport, Fmn-binding Protein, Chain A"/>
    <property type="match status" value="1"/>
</dbReference>
<organism evidence="6 7">
    <name type="scientific">Vibrio harveyi</name>
    <name type="common">Beneckea harveyi</name>
    <dbReference type="NCBI Taxonomy" id="669"/>
    <lineage>
        <taxon>Bacteria</taxon>
        <taxon>Pseudomonadati</taxon>
        <taxon>Pseudomonadota</taxon>
        <taxon>Gammaproteobacteria</taxon>
        <taxon>Vibrionales</taxon>
        <taxon>Vibrionaceae</taxon>
        <taxon>Vibrio</taxon>
    </lineage>
</organism>
<protein>
    <submittedName>
        <fullName evidence="6">Flagellar brake protein</fullName>
    </submittedName>
</protein>
<evidence type="ECO:0000313" key="6">
    <source>
        <dbReference type="EMBL" id="RIW13060.1"/>
    </source>
</evidence>
<evidence type="ECO:0000259" key="5">
    <source>
        <dbReference type="Pfam" id="PF12945"/>
    </source>
</evidence>
<dbReference type="Pfam" id="PF07238">
    <property type="entry name" value="PilZ"/>
    <property type="match status" value="1"/>
</dbReference>
<evidence type="ECO:0000259" key="4">
    <source>
        <dbReference type="Pfam" id="PF07238"/>
    </source>
</evidence>
<dbReference type="Gene3D" id="2.40.10.220">
    <property type="entry name" value="predicted glycosyltransferase like domains"/>
    <property type="match status" value="1"/>
</dbReference>